<gene>
    <name evidence="1" type="ordered locus">AALP_Aa8g027900</name>
</gene>
<proteinExistence type="predicted"/>
<evidence type="ECO:0000313" key="2">
    <source>
        <dbReference type="Proteomes" id="UP000029120"/>
    </source>
</evidence>
<dbReference type="Gramene" id="KFK24810">
    <property type="protein sequence ID" value="KFK24810"/>
    <property type="gene ID" value="AALP_AA8G027900"/>
</dbReference>
<organism evidence="1 2">
    <name type="scientific">Arabis alpina</name>
    <name type="common">Alpine rock-cress</name>
    <dbReference type="NCBI Taxonomy" id="50452"/>
    <lineage>
        <taxon>Eukaryota</taxon>
        <taxon>Viridiplantae</taxon>
        <taxon>Streptophyta</taxon>
        <taxon>Embryophyta</taxon>
        <taxon>Tracheophyta</taxon>
        <taxon>Spermatophyta</taxon>
        <taxon>Magnoliopsida</taxon>
        <taxon>eudicotyledons</taxon>
        <taxon>Gunneridae</taxon>
        <taxon>Pentapetalae</taxon>
        <taxon>rosids</taxon>
        <taxon>malvids</taxon>
        <taxon>Brassicales</taxon>
        <taxon>Brassicaceae</taxon>
        <taxon>Arabideae</taxon>
        <taxon>Arabis</taxon>
    </lineage>
</organism>
<dbReference type="AlphaFoldDB" id="A0A087G4K8"/>
<accession>A0A087G4K8</accession>
<evidence type="ECO:0000313" key="1">
    <source>
        <dbReference type="EMBL" id="KFK24810.1"/>
    </source>
</evidence>
<protein>
    <submittedName>
        <fullName evidence="1">Uncharacterized protein</fullName>
    </submittedName>
</protein>
<name>A0A087G4K8_ARAAL</name>
<dbReference type="Proteomes" id="UP000029120">
    <property type="component" value="Chromosome 8"/>
</dbReference>
<sequence>MVTPKRCFLYASYVNLRSPPVFFRGHFHHIQKF</sequence>
<dbReference type="EMBL" id="CM002876">
    <property type="protein sequence ID" value="KFK24810.1"/>
    <property type="molecule type" value="Genomic_DNA"/>
</dbReference>
<keyword evidence="2" id="KW-1185">Reference proteome</keyword>
<reference evidence="2" key="1">
    <citation type="journal article" date="2015" name="Nat. Plants">
        <title>Genome expansion of Arabis alpina linked with retrotransposition and reduced symmetric DNA methylation.</title>
        <authorList>
            <person name="Willing E.M."/>
            <person name="Rawat V."/>
            <person name="Mandakova T."/>
            <person name="Maumus F."/>
            <person name="James G.V."/>
            <person name="Nordstroem K.J."/>
            <person name="Becker C."/>
            <person name="Warthmann N."/>
            <person name="Chica C."/>
            <person name="Szarzynska B."/>
            <person name="Zytnicki M."/>
            <person name="Albani M.C."/>
            <person name="Kiefer C."/>
            <person name="Bergonzi S."/>
            <person name="Castaings L."/>
            <person name="Mateos J.L."/>
            <person name="Berns M.C."/>
            <person name="Bujdoso N."/>
            <person name="Piofczyk T."/>
            <person name="de Lorenzo L."/>
            <person name="Barrero-Sicilia C."/>
            <person name="Mateos I."/>
            <person name="Piednoel M."/>
            <person name="Hagmann J."/>
            <person name="Chen-Min-Tao R."/>
            <person name="Iglesias-Fernandez R."/>
            <person name="Schuster S.C."/>
            <person name="Alonso-Blanco C."/>
            <person name="Roudier F."/>
            <person name="Carbonero P."/>
            <person name="Paz-Ares J."/>
            <person name="Davis S.J."/>
            <person name="Pecinka A."/>
            <person name="Quesneville H."/>
            <person name="Colot V."/>
            <person name="Lysak M.A."/>
            <person name="Weigel D."/>
            <person name="Coupland G."/>
            <person name="Schneeberger K."/>
        </authorList>
    </citation>
    <scope>NUCLEOTIDE SEQUENCE [LARGE SCALE GENOMIC DNA]</scope>
    <source>
        <strain evidence="2">cv. Pajares</strain>
    </source>
</reference>